<keyword evidence="1" id="KW-0472">Membrane</keyword>
<name>A0A225VSL1_9STRA</name>
<keyword evidence="1" id="KW-1133">Transmembrane helix</keyword>
<feature type="transmembrane region" description="Helical" evidence="1">
    <location>
        <begin position="6"/>
        <end position="29"/>
    </location>
</feature>
<evidence type="ECO:0000313" key="3">
    <source>
        <dbReference type="Proteomes" id="UP000198211"/>
    </source>
</evidence>
<feature type="transmembrane region" description="Helical" evidence="1">
    <location>
        <begin position="50"/>
        <end position="67"/>
    </location>
</feature>
<protein>
    <recommendedName>
        <fullName evidence="4">Transmembrane protein</fullName>
    </recommendedName>
</protein>
<feature type="transmembrane region" description="Helical" evidence="1">
    <location>
        <begin position="417"/>
        <end position="434"/>
    </location>
</feature>
<gene>
    <name evidence="2" type="ORF">PHMEG_00019028</name>
</gene>
<dbReference type="AlphaFoldDB" id="A0A225VSL1"/>
<feature type="transmembrane region" description="Helical" evidence="1">
    <location>
        <begin position="73"/>
        <end position="93"/>
    </location>
</feature>
<organism evidence="2 3">
    <name type="scientific">Phytophthora megakarya</name>
    <dbReference type="NCBI Taxonomy" id="4795"/>
    <lineage>
        <taxon>Eukaryota</taxon>
        <taxon>Sar</taxon>
        <taxon>Stramenopiles</taxon>
        <taxon>Oomycota</taxon>
        <taxon>Peronosporomycetes</taxon>
        <taxon>Peronosporales</taxon>
        <taxon>Peronosporaceae</taxon>
        <taxon>Phytophthora</taxon>
    </lineage>
</organism>
<sequence length="435" mass="50021">MMGISSALVFPIPFIIISALPVFYLVLIGSFRGIAGQQIFEDMVADKSEFVRYIAFIGFQAVMVIAYPTYQTLFTAAIGTCYELPVILLLPFIKVWMKYLLSISTTHVEDLMPEAVIFTAEFFNSLYLVTCMQRTSAMTTLVTMVTIDFCQIVFRLYNFHVRCRAIILRLEELIGRVNNLELMESICLLCRKPDIYQNQTRIGIRTHSHFKHQLSDSSRKLLDELNENVKSKGSITRISRKVRFKNHPQHTVFNEIIAIPPRTHAPKRSARIQPFGPTHKIINKKFHIKENQTHNRDEAILSSCARRSHVLHDTLESLFTSECVVLTEYLESLIPVFYGCFVLVIVRLPNIKYHMDLEGMTIANVNSTVYSVFALGILEIFSFVVFVAVMQHNCHLKVLYQLAFVLETQMLFIQDKIALWILMTMAFRVVHFGTT</sequence>
<reference evidence="3" key="1">
    <citation type="submission" date="2017-03" db="EMBL/GenBank/DDBJ databases">
        <title>Phytopthora megakarya and P. palmivora, two closely related causual agents of cacao black pod achieved similar genome size and gene model numbers by different mechanisms.</title>
        <authorList>
            <person name="Ali S."/>
            <person name="Shao J."/>
            <person name="Larry D.J."/>
            <person name="Kronmiller B."/>
            <person name="Shen D."/>
            <person name="Strem M.D."/>
            <person name="Melnick R.L."/>
            <person name="Guiltinan M.J."/>
            <person name="Tyler B.M."/>
            <person name="Meinhardt L.W."/>
            <person name="Bailey B.A."/>
        </authorList>
    </citation>
    <scope>NUCLEOTIDE SEQUENCE [LARGE SCALE GENOMIC DNA]</scope>
    <source>
        <strain evidence="3">zdho120</strain>
    </source>
</reference>
<feature type="transmembrane region" description="Helical" evidence="1">
    <location>
        <begin position="368"/>
        <end position="389"/>
    </location>
</feature>
<evidence type="ECO:0000256" key="1">
    <source>
        <dbReference type="SAM" id="Phobius"/>
    </source>
</evidence>
<comment type="caution">
    <text evidence="2">The sequence shown here is derived from an EMBL/GenBank/DDBJ whole genome shotgun (WGS) entry which is preliminary data.</text>
</comment>
<accession>A0A225VSL1</accession>
<evidence type="ECO:0008006" key="4">
    <source>
        <dbReference type="Google" id="ProtNLM"/>
    </source>
</evidence>
<proteinExistence type="predicted"/>
<keyword evidence="1" id="KW-0812">Transmembrane</keyword>
<dbReference type="OrthoDB" id="126309at2759"/>
<evidence type="ECO:0000313" key="2">
    <source>
        <dbReference type="EMBL" id="OWZ08433.1"/>
    </source>
</evidence>
<dbReference type="Proteomes" id="UP000198211">
    <property type="component" value="Unassembled WGS sequence"/>
</dbReference>
<dbReference type="EMBL" id="NBNE01003157">
    <property type="protein sequence ID" value="OWZ08433.1"/>
    <property type="molecule type" value="Genomic_DNA"/>
</dbReference>
<keyword evidence="3" id="KW-1185">Reference proteome</keyword>